<reference evidence="2 3" key="1">
    <citation type="submission" date="2022-07" db="EMBL/GenBank/DDBJ databases">
        <title>Novel species in genus Arthrobacter.</title>
        <authorList>
            <person name="Liu Y."/>
        </authorList>
    </citation>
    <scope>NUCLEOTIDE SEQUENCE [LARGE SCALE GENOMIC DNA]</scope>
    <source>
        <strain evidence="3">zg-Y859</strain>
    </source>
</reference>
<accession>A0ABT1NQ29</accession>
<gene>
    <name evidence="2" type="ORF">NNX28_02715</name>
</gene>
<keyword evidence="3" id="KW-1185">Reference proteome</keyword>
<comment type="caution">
    <text evidence="2">The sequence shown here is derived from an EMBL/GenBank/DDBJ whole genome shotgun (WGS) entry which is preliminary data.</text>
</comment>
<proteinExistence type="predicted"/>
<protein>
    <submittedName>
        <fullName evidence="2">Uncharacterized protein</fullName>
    </submittedName>
</protein>
<evidence type="ECO:0000313" key="3">
    <source>
        <dbReference type="Proteomes" id="UP001206924"/>
    </source>
</evidence>
<feature type="region of interest" description="Disordered" evidence="1">
    <location>
        <begin position="39"/>
        <end position="58"/>
    </location>
</feature>
<evidence type="ECO:0000256" key="1">
    <source>
        <dbReference type="SAM" id="MobiDB-lite"/>
    </source>
</evidence>
<dbReference type="EMBL" id="JANFLP010000001">
    <property type="protein sequence ID" value="MCQ1948839.1"/>
    <property type="molecule type" value="Genomic_DNA"/>
</dbReference>
<sequence>MPTREEIEAARTPAGGFTKQQLELWGISWPPPRGWRLRLEEEAEKSAQAGSQDRIGAL</sequence>
<evidence type="ECO:0000313" key="2">
    <source>
        <dbReference type="EMBL" id="MCQ1948839.1"/>
    </source>
</evidence>
<dbReference type="RefSeq" id="WP_255864729.1">
    <property type="nucleotide sequence ID" value="NZ_CP104263.1"/>
</dbReference>
<organism evidence="2 3">
    <name type="scientific">Arthrobacter jinronghuae</name>
    <dbReference type="NCBI Taxonomy" id="2964609"/>
    <lineage>
        <taxon>Bacteria</taxon>
        <taxon>Bacillati</taxon>
        <taxon>Actinomycetota</taxon>
        <taxon>Actinomycetes</taxon>
        <taxon>Micrococcales</taxon>
        <taxon>Micrococcaceae</taxon>
        <taxon>Arthrobacter</taxon>
    </lineage>
</organism>
<name>A0ABT1NQ29_9MICC</name>
<dbReference type="Proteomes" id="UP001206924">
    <property type="component" value="Unassembled WGS sequence"/>
</dbReference>